<feature type="domain" description="Fungal lipase-type" evidence="2">
    <location>
        <begin position="197"/>
        <end position="332"/>
    </location>
</feature>
<dbReference type="CDD" id="cd00519">
    <property type="entry name" value="Lipase_3"/>
    <property type="match status" value="1"/>
</dbReference>
<proteinExistence type="predicted"/>
<keyword evidence="4" id="KW-1185">Reference proteome</keyword>
<evidence type="ECO:0000313" key="3">
    <source>
        <dbReference type="EMBL" id="GAA5795375.1"/>
    </source>
</evidence>
<sequence>MVSMTSTAQYFLLTLIALVCVSESTHGPVKNVTYAAPHTNITVVAPIKLPPIISSRVRPVSVPGFKVDLSAETQSISANKQWFEEHGGNYKNLTKRGVETVGGLTMELPENVPPTPQSTKSKSSSVYIAGADYQNDLKFHAAISATAYCRGVVPLGIWNCKNCRKYVPDGKLLVTFSSLISDSNGYVLRSDAKKTIYLVFRGTNSIRNAITDLTFVLTNYPPVKGAKVSLGFFASYNEIVRLFFPRIQKELTAYPNYKLVITGHSLGGAQAVLAGLDFYQRDKRFTPKNLSIYTVGCPRIGNPDFAYYVDSTGIAVHRSVNDRDIVPHLPPQAVGFLHPGVESWSLSKKVTQICASNIETKECSNSIVPFTSILDHLSIYGLNEGLCL</sequence>
<evidence type="ECO:0000259" key="2">
    <source>
        <dbReference type="Pfam" id="PF01764"/>
    </source>
</evidence>
<dbReference type="PANTHER" id="PTHR45856:SF11">
    <property type="entry name" value="FUNGAL LIPASE-LIKE DOMAIN-CONTAINING PROTEIN"/>
    <property type="match status" value="1"/>
</dbReference>
<gene>
    <name evidence="3" type="ORF">HPULCUR_000731</name>
</gene>
<dbReference type="Pfam" id="PF01764">
    <property type="entry name" value="Lipase_3"/>
    <property type="match status" value="1"/>
</dbReference>
<dbReference type="Proteomes" id="UP001476247">
    <property type="component" value="Unassembled WGS sequence"/>
</dbReference>
<feature type="signal peptide" evidence="1">
    <location>
        <begin position="1"/>
        <end position="24"/>
    </location>
</feature>
<dbReference type="PANTHER" id="PTHR45856">
    <property type="entry name" value="ALPHA/BETA-HYDROLASES SUPERFAMILY PROTEIN"/>
    <property type="match status" value="1"/>
</dbReference>
<feature type="chain" id="PRO_5047479711" description="Fungal lipase-type domain-containing protein" evidence="1">
    <location>
        <begin position="25"/>
        <end position="388"/>
    </location>
</feature>
<keyword evidence="1" id="KW-0732">Signal</keyword>
<comment type="caution">
    <text evidence="3">The sequence shown here is derived from an EMBL/GenBank/DDBJ whole genome shotgun (WGS) entry which is preliminary data.</text>
</comment>
<dbReference type="Gene3D" id="3.40.50.1820">
    <property type="entry name" value="alpha/beta hydrolase"/>
    <property type="match status" value="1"/>
</dbReference>
<protein>
    <recommendedName>
        <fullName evidence="2">Fungal lipase-type domain-containing protein</fullName>
    </recommendedName>
</protein>
<evidence type="ECO:0000256" key="1">
    <source>
        <dbReference type="SAM" id="SignalP"/>
    </source>
</evidence>
<name>A0ABP9XKQ4_9FUNG</name>
<organism evidence="3 4">
    <name type="scientific">Helicostylum pulchrum</name>
    <dbReference type="NCBI Taxonomy" id="562976"/>
    <lineage>
        <taxon>Eukaryota</taxon>
        <taxon>Fungi</taxon>
        <taxon>Fungi incertae sedis</taxon>
        <taxon>Mucoromycota</taxon>
        <taxon>Mucoromycotina</taxon>
        <taxon>Mucoromycetes</taxon>
        <taxon>Mucorales</taxon>
        <taxon>Mucorineae</taxon>
        <taxon>Mucoraceae</taxon>
        <taxon>Helicostylum</taxon>
    </lineage>
</organism>
<evidence type="ECO:0000313" key="4">
    <source>
        <dbReference type="Proteomes" id="UP001476247"/>
    </source>
</evidence>
<reference evidence="3 4" key="1">
    <citation type="submission" date="2024-04" db="EMBL/GenBank/DDBJ databases">
        <title>genome sequences of Mucor flavus KT1a and Helicostylum pulchrum KT1b strains isolation_sourced from the surface of a dry-aged beef.</title>
        <authorList>
            <person name="Toyotome T."/>
            <person name="Hosono M."/>
            <person name="Torimaru M."/>
            <person name="Fukuda K."/>
            <person name="Mikami N."/>
        </authorList>
    </citation>
    <scope>NUCLEOTIDE SEQUENCE [LARGE SCALE GENOMIC DNA]</scope>
    <source>
        <strain evidence="3 4">KT1b</strain>
    </source>
</reference>
<accession>A0ABP9XKQ4</accession>
<dbReference type="InterPro" id="IPR002921">
    <property type="entry name" value="Fungal_lipase-type"/>
</dbReference>
<dbReference type="EMBL" id="BAABUJ010000004">
    <property type="protein sequence ID" value="GAA5795375.1"/>
    <property type="molecule type" value="Genomic_DNA"/>
</dbReference>
<dbReference type="SUPFAM" id="SSF53474">
    <property type="entry name" value="alpha/beta-Hydrolases"/>
    <property type="match status" value="1"/>
</dbReference>
<dbReference type="InterPro" id="IPR051218">
    <property type="entry name" value="Sec_MonoDiacylglyc_Lipase"/>
</dbReference>
<dbReference type="InterPro" id="IPR029058">
    <property type="entry name" value="AB_hydrolase_fold"/>
</dbReference>